<feature type="transmembrane region" description="Helical" evidence="7">
    <location>
        <begin position="162"/>
        <end position="183"/>
    </location>
</feature>
<evidence type="ECO:0000256" key="1">
    <source>
        <dbReference type="ARBA" id="ARBA00004651"/>
    </source>
</evidence>
<keyword evidence="4 7" id="KW-0812">Transmembrane</keyword>
<dbReference type="GO" id="GO:0022857">
    <property type="term" value="F:transmembrane transporter activity"/>
    <property type="evidence" value="ECO:0007669"/>
    <property type="project" value="InterPro"/>
</dbReference>
<proteinExistence type="inferred from homology"/>
<keyword evidence="5 7" id="KW-1133">Transmembrane helix</keyword>
<organism evidence="9 10">
    <name type="scientific">Flaviflexus ciconiae</name>
    <dbReference type="NCBI Taxonomy" id="2496867"/>
    <lineage>
        <taxon>Bacteria</taxon>
        <taxon>Bacillati</taxon>
        <taxon>Actinomycetota</taxon>
        <taxon>Actinomycetes</taxon>
        <taxon>Actinomycetales</taxon>
        <taxon>Actinomycetaceae</taxon>
        <taxon>Flaviflexus</taxon>
    </lineage>
</organism>
<feature type="transmembrane region" description="Helical" evidence="7">
    <location>
        <begin position="504"/>
        <end position="522"/>
    </location>
</feature>
<dbReference type="PRINTS" id="PR00171">
    <property type="entry name" value="SUGRTRNSPORT"/>
</dbReference>
<dbReference type="SUPFAM" id="SSF103473">
    <property type="entry name" value="MFS general substrate transporter"/>
    <property type="match status" value="1"/>
</dbReference>
<accession>A0A3Q9G384</accession>
<evidence type="ECO:0000256" key="4">
    <source>
        <dbReference type="ARBA" id="ARBA00022692"/>
    </source>
</evidence>
<feature type="transmembrane region" description="Helical" evidence="7">
    <location>
        <begin position="332"/>
        <end position="354"/>
    </location>
</feature>
<feature type="transmembrane region" description="Helical" evidence="7">
    <location>
        <begin position="132"/>
        <end position="150"/>
    </location>
</feature>
<name>A0A3Q9G384_9ACTO</name>
<evidence type="ECO:0000313" key="9">
    <source>
        <dbReference type="EMBL" id="AZQ76674.1"/>
    </source>
</evidence>
<dbReference type="PANTHER" id="PTHR48020">
    <property type="entry name" value="PROTON MYO-INOSITOL COTRANSPORTER"/>
    <property type="match status" value="1"/>
</dbReference>
<dbReference type="GO" id="GO:0005886">
    <property type="term" value="C:plasma membrane"/>
    <property type="evidence" value="ECO:0007669"/>
    <property type="project" value="UniProtKB-SubCell"/>
</dbReference>
<dbReference type="InterPro" id="IPR036259">
    <property type="entry name" value="MFS_trans_sf"/>
</dbReference>
<evidence type="ECO:0000256" key="3">
    <source>
        <dbReference type="ARBA" id="ARBA00022448"/>
    </source>
</evidence>
<evidence type="ECO:0000313" key="10">
    <source>
        <dbReference type="Proteomes" id="UP000280344"/>
    </source>
</evidence>
<dbReference type="Proteomes" id="UP000280344">
    <property type="component" value="Chromosome"/>
</dbReference>
<dbReference type="Gene3D" id="1.20.1250.20">
    <property type="entry name" value="MFS general substrate transporter like domains"/>
    <property type="match status" value="2"/>
</dbReference>
<comment type="subcellular location">
    <subcellularLocation>
        <location evidence="1">Cell membrane</location>
        <topology evidence="1">Multi-pass membrane protein</topology>
    </subcellularLocation>
</comment>
<dbReference type="AlphaFoldDB" id="A0A3Q9G384"/>
<keyword evidence="6 7" id="KW-0472">Membrane</keyword>
<feature type="transmembrane region" description="Helical" evidence="7">
    <location>
        <begin position="245"/>
        <end position="264"/>
    </location>
</feature>
<feature type="transmembrane region" description="Helical" evidence="7">
    <location>
        <begin position="399"/>
        <end position="422"/>
    </location>
</feature>
<feature type="domain" description="Major facilitator superfamily (MFS) profile" evidence="8">
    <location>
        <begin position="32"/>
        <end position="529"/>
    </location>
</feature>
<dbReference type="InterPro" id="IPR003663">
    <property type="entry name" value="Sugar/inositol_transpt"/>
</dbReference>
<reference evidence="9 10" key="1">
    <citation type="submission" date="2018-12" db="EMBL/GenBank/DDBJ databases">
        <title>Complete genome sequence of Flaviflexus sp. H23T48.</title>
        <authorList>
            <person name="Bae J.-W."/>
            <person name="Lee J.-Y."/>
        </authorList>
    </citation>
    <scope>NUCLEOTIDE SEQUENCE [LARGE SCALE GENOMIC DNA]</scope>
    <source>
        <strain evidence="9 10">H23T48</strain>
    </source>
</reference>
<dbReference type="KEGG" id="flh:EJ997_04270"/>
<dbReference type="PROSITE" id="PS00216">
    <property type="entry name" value="SUGAR_TRANSPORT_1"/>
    <property type="match status" value="1"/>
</dbReference>
<dbReference type="OrthoDB" id="4008739at2"/>
<evidence type="ECO:0000256" key="5">
    <source>
        <dbReference type="ARBA" id="ARBA00022989"/>
    </source>
</evidence>
<sequence>MSQNVEYPTGEKLKKMVDETPMSGKHRSIGWVAGIACLGSFLFGYDTGVISGALPFMHMPWDAGGLYLNSVEEGLIGGILLIGCAFGALFGGRLSDRLGRRHNIMVLAILFFVGALMVAFAPSLWFMYLARFVLGLAVGGASATVPVYLAETAPKRIRGTIVAIDQLMIVTGQLAAFVANAIINQVVRGPRLEIDQAASLPDGGTLTAGEYTWSEITDLATLFASDEAFQSFVGQLSVDTGNGDAWRLMMLICSIPAIALWLGMRMMPESPRWYAANHRYFDAIGALKRVRDHRDAPVEEEMAEVIDGQIAQARTKKGTFSEVWNTPWLRKLLLVGILIAVANQTTGVNTVMYYAPRVLEAAGMTTQAAITAQVANGVMSVLGSSIGLYLIFRFRRRQVQLVGVAGIFTCLFIIAGLFGTLIQPHLDDGTNPAPAAAFLVLGFMGLFMLIMQSTNAPVTWTVLGEMFPSHVRGIMNGAAVFCLWIANAIVTFVFPTMIDNLGGMMTYGIFGVINVIAFIMLWKWMPETAGLSMEEIEAENEKRFS</sequence>
<dbReference type="InterPro" id="IPR050814">
    <property type="entry name" value="Myo-inositol_Transporter"/>
</dbReference>
<dbReference type="InterPro" id="IPR020846">
    <property type="entry name" value="MFS_dom"/>
</dbReference>
<feature type="transmembrane region" description="Helical" evidence="7">
    <location>
        <begin position="74"/>
        <end position="92"/>
    </location>
</feature>
<evidence type="ECO:0000256" key="2">
    <source>
        <dbReference type="ARBA" id="ARBA00010992"/>
    </source>
</evidence>
<protein>
    <submittedName>
        <fullName evidence="9">Sugar porter family MFS transporter</fullName>
    </submittedName>
</protein>
<keyword evidence="3" id="KW-0813">Transport</keyword>
<dbReference type="PROSITE" id="PS50850">
    <property type="entry name" value="MFS"/>
    <property type="match status" value="1"/>
</dbReference>
<feature type="transmembrane region" description="Helical" evidence="7">
    <location>
        <begin position="374"/>
        <end position="392"/>
    </location>
</feature>
<gene>
    <name evidence="9" type="ORF">EJ997_04270</name>
</gene>
<feature type="transmembrane region" description="Helical" evidence="7">
    <location>
        <begin position="434"/>
        <end position="452"/>
    </location>
</feature>
<dbReference type="PROSITE" id="PS00217">
    <property type="entry name" value="SUGAR_TRANSPORT_2"/>
    <property type="match status" value="1"/>
</dbReference>
<feature type="transmembrane region" description="Helical" evidence="7">
    <location>
        <begin position="104"/>
        <end position="126"/>
    </location>
</feature>
<evidence type="ECO:0000256" key="6">
    <source>
        <dbReference type="ARBA" id="ARBA00023136"/>
    </source>
</evidence>
<dbReference type="InterPro" id="IPR005828">
    <property type="entry name" value="MFS_sugar_transport-like"/>
</dbReference>
<dbReference type="RefSeq" id="WP_126703482.1">
    <property type="nucleotide sequence ID" value="NZ_CP034593.1"/>
</dbReference>
<feature type="transmembrane region" description="Helical" evidence="7">
    <location>
        <begin position="29"/>
        <end position="54"/>
    </location>
</feature>
<keyword evidence="10" id="KW-1185">Reference proteome</keyword>
<dbReference type="InterPro" id="IPR005829">
    <property type="entry name" value="Sugar_transporter_CS"/>
</dbReference>
<dbReference type="EMBL" id="CP034593">
    <property type="protein sequence ID" value="AZQ76674.1"/>
    <property type="molecule type" value="Genomic_DNA"/>
</dbReference>
<comment type="similarity">
    <text evidence="2">Belongs to the major facilitator superfamily. Sugar transporter (TC 2.A.1.1) family.</text>
</comment>
<evidence type="ECO:0000259" key="8">
    <source>
        <dbReference type="PROSITE" id="PS50850"/>
    </source>
</evidence>
<dbReference type="PANTHER" id="PTHR48020:SF12">
    <property type="entry name" value="PROTON MYO-INOSITOL COTRANSPORTER"/>
    <property type="match status" value="1"/>
</dbReference>
<feature type="transmembrane region" description="Helical" evidence="7">
    <location>
        <begin position="473"/>
        <end position="498"/>
    </location>
</feature>
<dbReference type="Pfam" id="PF00083">
    <property type="entry name" value="Sugar_tr"/>
    <property type="match status" value="2"/>
</dbReference>
<evidence type="ECO:0000256" key="7">
    <source>
        <dbReference type="SAM" id="Phobius"/>
    </source>
</evidence>